<organism evidence="2 3">
    <name type="scientific">Lysinibacter cavernae</name>
    <dbReference type="NCBI Taxonomy" id="1640652"/>
    <lineage>
        <taxon>Bacteria</taxon>
        <taxon>Bacillati</taxon>
        <taxon>Actinomycetota</taxon>
        <taxon>Actinomycetes</taxon>
        <taxon>Micrococcales</taxon>
        <taxon>Microbacteriaceae</taxon>
        <taxon>Lysinibacter</taxon>
    </lineage>
</organism>
<dbReference type="Proteomes" id="UP000541033">
    <property type="component" value="Unassembled WGS sequence"/>
</dbReference>
<dbReference type="EMBL" id="JAAMOX010000001">
    <property type="protein sequence ID" value="NIH52224.1"/>
    <property type="molecule type" value="Genomic_DNA"/>
</dbReference>
<dbReference type="Gene3D" id="3.90.1150.200">
    <property type="match status" value="1"/>
</dbReference>
<name>A0A7X5TSC6_9MICO</name>
<proteinExistence type="predicted"/>
<sequence>MNDSKKPAKNSHSGFSAEERAAMKERAKELKAAENEAEWERDVLEKISEMPPSDRSIATKIHEIVAANAPQLKPKTWYGMPGYAKDGKIVCFFQASEKFKTRYSTLGFNDIAELDDGSMWPTAYAITKLTPANEAAIATLVSRAAAKS</sequence>
<keyword evidence="3" id="KW-1185">Reference proteome</keyword>
<dbReference type="SUPFAM" id="SSF159888">
    <property type="entry name" value="YdhG-like"/>
    <property type="match status" value="1"/>
</dbReference>
<feature type="compositionally biased region" description="Basic and acidic residues" evidence="1">
    <location>
        <begin position="17"/>
        <end position="37"/>
    </location>
</feature>
<reference evidence="2 3" key="1">
    <citation type="submission" date="2020-02" db="EMBL/GenBank/DDBJ databases">
        <title>Sequencing the genomes of 1000 actinobacteria strains.</title>
        <authorList>
            <person name="Klenk H.-P."/>
        </authorList>
    </citation>
    <scope>NUCLEOTIDE SEQUENCE [LARGE SCALE GENOMIC DNA]</scope>
    <source>
        <strain evidence="2 3">DSM 27960</strain>
    </source>
</reference>
<evidence type="ECO:0000256" key="1">
    <source>
        <dbReference type="SAM" id="MobiDB-lite"/>
    </source>
</evidence>
<accession>A0A7X5TSC6</accession>
<comment type="caution">
    <text evidence="2">The sequence shown here is derived from an EMBL/GenBank/DDBJ whole genome shotgun (WGS) entry which is preliminary data.</text>
</comment>
<protein>
    <submittedName>
        <fullName evidence="2">Uncharacterized protein YdhG (YjbR/CyaY superfamily)</fullName>
    </submittedName>
</protein>
<dbReference type="RefSeq" id="WP_341777815.1">
    <property type="nucleotide sequence ID" value="NZ_JAAMOX010000001.1"/>
</dbReference>
<gene>
    <name evidence="2" type="ORF">FHX76_000092</name>
</gene>
<evidence type="ECO:0000313" key="2">
    <source>
        <dbReference type="EMBL" id="NIH52224.1"/>
    </source>
</evidence>
<dbReference type="AlphaFoldDB" id="A0A7X5TSC6"/>
<evidence type="ECO:0000313" key="3">
    <source>
        <dbReference type="Proteomes" id="UP000541033"/>
    </source>
</evidence>
<feature type="region of interest" description="Disordered" evidence="1">
    <location>
        <begin position="1"/>
        <end position="37"/>
    </location>
</feature>